<feature type="domain" description="Fe2OG dioxygenase" evidence="2">
    <location>
        <begin position="235"/>
        <end position="338"/>
    </location>
</feature>
<proteinExistence type="predicted"/>
<evidence type="ECO:0000313" key="3">
    <source>
        <dbReference type="EMBL" id="KAL3815251.1"/>
    </source>
</evidence>
<dbReference type="InterPro" id="IPR027450">
    <property type="entry name" value="AlkB-like"/>
</dbReference>
<organism evidence="3 4">
    <name type="scientific">Cyclostephanos tholiformis</name>
    <dbReference type="NCBI Taxonomy" id="382380"/>
    <lineage>
        <taxon>Eukaryota</taxon>
        <taxon>Sar</taxon>
        <taxon>Stramenopiles</taxon>
        <taxon>Ochrophyta</taxon>
        <taxon>Bacillariophyta</taxon>
        <taxon>Coscinodiscophyceae</taxon>
        <taxon>Thalassiosirophycidae</taxon>
        <taxon>Stephanodiscales</taxon>
        <taxon>Stephanodiscaceae</taxon>
        <taxon>Cyclostephanos</taxon>
    </lineage>
</organism>
<dbReference type="Proteomes" id="UP001530377">
    <property type="component" value="Unassembled WGS sequence"/>
</dbReference>
<accession>A0ABD3RTE0</accession>
<dbReference type="InterPro" id="IPR037151">
    <property type="entry name" value="AlkB-like_sf"/>
</dbReference>
<evidence type="ECO:0000259" key="2">
    <source>
        <dbReference type="PROSITE" id="PS51471"/>
    </source>
</evidence>
<protein>
    <recommendedName>
        <fullName evidence="2">Fe2OG dioxygenase domain-containing protein</fullName>
    </recommendedName>
</protein>
<dbReference type="PROSITE" id="PS51471">
    <property type="entry name" value="FE2OG_OXY"/>
    <property type="match status" value="1"/>
</dbReference>
<dbReference type="Pfam" id="PF13532">
    <property type="entry name" value="2OG-FeII_Oxy_2"/>
    <property type="match status" value="1"/>
</dbReference>
<comment type="caution">
    <text evidence="3">The sequence shown here is derived from an EMBL/GenBank/DDBJ whole genome shotgun (WGS) entry which is preliminary data.</text>
</comment>
<feature type="compositionally biased region" description="Polar residues" evidence="1">
    <location>
        <begin position="1"/>
        <end position="19"/>
    </location>
</feature>
<dbReference type="EMBL" id="JALLPB020000210">
    <property type="protein sequence ID" value="KAL3815251.1"/>
    <property type="molecule type" value="Genomic_DNA"/>
</dbReference>
<dbReference type="InterPro" id="IPR005123">
    <property type="entry name" value="Oxoglu/Fe-dep_dioxygenase_dom"/>
</dbReference>
<feature type="compositionally biased region" description="Basic and acidic residues" evidence="1">
    <location>
        <begin position="32"/>
        <end position="52"/>
    </location>
</feature>
<name>A0ABD3RTE0_9STRA</name>
<dbReference type="Gene3D" id="2.60.120.590">
    <property type="entry name" value="Alpha-ketoglutarate-dependent dioxygenase AlkB-like"/>
    <property type="match status" value="1"/>
</dbReference>
<evidence type="ECO:0000313" key="4">
    <source>
        <dbReference type="Proteomes" id="UP001530377"/>
    </source>
</evidence>
<sequence length="340" mass="38673">MSSKQSIDSTAKLGSSTPDCNHAPKVVAIEQVEERNHGSFSEKQRSMEERRNNSGRQSTLFGLCHRSGNKRSRDPSPQKSVHQKMASCLRLPSRSKPMWENISLPKGPMLLLRGCVGGWDWSERRSTREELASLPDWKCDVKFKIYGKACQMRRRICQYSSGGNVSYTYSGVKNMNAPEFPQILHDIKCRVENLICDCISEITKDGTDSLKNLSFPAEFIERVKSMNSDNSEKNLYNYCLCNHYRSGEEYMGYHSDDEGCLDPHTPIASVSFGITRNFDIRARKKMSDVGRPRLARVALGDGDLLLMFPPMQDNYEHSIPVQKKAVGERINLTFRRITTK</sequence>
<dbReference type="PANTHER" id="PTHR31212:SF4">
    <property type="entry name" value="ALPHA-KETOGLUTARATE-DEPENDENT DIOXYGENASE ALKB HOMOLOG 3"/>
    <property type="match status" value="1"/>
</dbReference>
<keyword evidence="4" id="KW-1185">Reference proteome</keyword>
<dbReference type="PANTHER" id="PTHR31212">
    <property type="entry name" value="ALPHA-KETOGLUTARATE-DEPENDENT DIOXYGENASE ALKB HOMOLOG 3"/>
    <property type="match status" value="1"/>
</dbReference>
<dbReference type="SUPFAM" id="SSF51197">
    <property type="entry name" value="Clavaminate synthase-like"/>
    <property type="match status" value="1"/>
</dbReference>
<dbReference type="AlphaFoldDB" id="A0ABD3RTE0"/>
<dbReference type="InterPro" id="IPR032854">
    <property type="entry name" value="ALKBH3"/>
</dbReference>
<gene>
    <name evidence="3" type="ORF">ACHAXA_002300</name>
</gene>
<feature type="region of interest" description="Disordered" evidence="1">
    <location>
        <begin position="1"/>
        <end position="87"/>
    </location>
</feature>
<reference evidence="3 4" key="1">
    <citation type="submission" date="2024-10" db="EMBL/GenBank/DDBJ databases">
        <title>Updated reference genomes for cyclostephanoid diatoms.</title>
        <authorList>
            <person name="Roberts W.R."/>
            <person name="Alverson A.J."/>
        </authorList>
    </citation>
    <scope>NUCLEOTIDE SEQUENCE [LARGE SCALE GENOMIC DNA]</scope>
    <source>
        <strain evidence="3 4">AJA228-03</strain>
    </source>
</reference>
<evidence type="ECO:0000256" key="1">
    <source>
        <dbReference type="SAM" id="MobiDB-lite"/>
    </source>
</evidence>